<evidence type="ECO:0000313" key="3">
    <source>
        <dbReference type="EMBL" id="CAG8451327.1"/>
    </source>
</evidence>
<feature type="domain" description="DUF7431" evidence="2">
    <location>
        <begin position="406"/>
        <end position="555"/>
    </location>
</feature>
<dbReference type="Pfam" id="PF22693">
    <property type="entry name" value="MACPF_1"/>
    <property type="match status" value="1"/>
</dbReference>
<reference evidence="3" key="1">
    <citation type="submission" date="2021-06" db="EMBL/GenBank/DDBJ databases">
        <authorList>
            <person name="Kallberg Y."/>
            <person name="Tangrot J."/>
            <person name="Rosling A."/>
        </authorList>
    </citation>
    <scope>NUCLEOTIDE SEQUENCE</scope>
    <source>
        <strain evidence="3">CL551</strain>
    </source>
</reference>
<dbReference type="EMBL" id="CAJVPV010000320">
    <property type="protein sequence ID" value="CAG8451327.1"/>
    <property type="molecule type" value="Genomic_DNA"/>
</dbReference>
<organism evidence="3 4">
    <name type="scientific">Acaulospora morrowiae</name>
    <dbReference type="NCBI Taxonomy" id="94023"/>
    <lineage>
        <taxon>Eukaryota</taxon>
        <taxon>Fungi</taxon>
        <taxon>Fungi incertae sedis</taxon>
        <taxon>Mucoromycota</taxon>
        <taxon>Glomeromycotina</taxon>
        <taxon>Glomeromycetes</taxon>
        <taxon>Diversisporales</taxon>
        <taxon>Acaulosporaceae</taxon>
        <taxon>Acaulospora</taxon>
    </lineage>
</organism>
<name>A0A9N8VCD1_9GLOM</name>
<evidence type="ECO:0000259" key="1">
    <source>
        <dbReference type="Pfam" id="PF22693"/>
    </source>
</evidence>
<comment type="caution">
    <text evidence="3">The sequence shown here is derived from an EMBL/GenBank/DDBJ whole genome shotgun (WGS) entry which is preliminary data.</text>
</comment>
<dbReference type="AlphaFoldDB" id="A0A9N8VCD1"/>
<dbReference type="Pfam" id="PF24209">
    <property type="entry name" value="DUF7431"/>
    <property type="match status" value="1"/>
</dbReference>
<feature type="domain" description="MACPF-like" evidence="1">
    <location>
        <begin position="174"/>
        <end position="370"/>
    </location>
</feature>
<accession>A0A9N8VCD1</accession>
<sequence length="583" mass="68087">MRIRQLIERKLPDQTKHDEEICIKIDNDDGMKIKLDDKLTLKDVRNRFSIHQKEDDGIYIYTNMLFYNNGCIQRCEEEVRLWKDNLVDGYLCVKTSKNISNIPNEQELVKICKMEYGLKTSKDESTRSNKKAFVIEPNCTFQITYDVITKTVKEIINNTYEGLCNKNSIVGANVKEILPWSTLNVKISLAHENTKKSTHKEESSENYETEYFQKAVIACDDKNKILPTEDFIYAVKEALNDDNPMDKLKKVTNDFGEYVILKMRIGGKLRKREISAKIENTLNKYQSRTANGDLQIIEVTMNNTNERKLNISSYKEVNESKPFGGNTNLFINDLDGWKKSLDDYIKWAVISYETVEPIFNILQEELREEVIKIILGRRILYSIVDPVNNIRFSGYRPYIHDLKIPATLKFDLKECNIFAYIMSKNQDNVYSVQVIHIENKSPSLLIHRIYNPEKKNKHDLLICWMITGYPNNFIKVDSEFQIMDQFKELEINNHDEVRITENFQEHHVLSICVQNIPREGRDFLSTPDITSGVHFINKKPHLYARIFSYDLEKQKSCVSSGLSINCRKDTWKCAKKVIKQNSN</sequence>
<dbReference type="OrthoDB" id="2334385at2759"/>
<evidence type="ECO:0000313" key="4">
    <source>
        <dbReference type="Proteomes" id="UP000789342"/>
    </source>
</evidence>
<dbReference type="InterPro" id="IPR055854">
    <property type="entry name" value="DUF7431"/>
</dbReference>
<keyword evidence="4" id="KW-1185">Reference proteome</keyword>
<evidence type="ECO:0000259" key="2">
    <source>
        <dbReference type="Pfam" id="PF24209"/>
    </source>
</evidence>
<dbReference type="InterPro" id="IPR054586">
    <property type="entry name" value="MACPF_1_fungal"/>
</dbReference>
<gene>
    <name evidence="3" type="ORF">AMORRO_LOCUS912</name>
</gene>
<dbReference type="Proteomes" id="UP000789342">
    <property type="component" value="Unassembled WGS sequence"/>
</dbReference>
<protein>
    <submittedName>
        <fullName evidence="3">7132_t:CDS:1</fullName>
    </submittedName>
</protein>
<proteinExistence type="predicted"/>